<name>A0ABY6U9Z7_BIOOC</name>
<keyword evidence="2" id="KW-1015">Disulfide bond</keyword>
<keyword evidence="5" id="KW-1185">Reference proteome</keyword>
<keyword evidence="1" id="KW-0378">Hydrolase</keyword>
<dbReference type="InterPro" id="IPR000675">
    <property type="entry name" value="Cutinase/axe"/>
</dbReference>
<proteinExistence type="predicted"/>
<evidence type="ECO:0000256" key="2">
    <source>
        <dbReference type="ARBA" id="ARBA00023157"/>
    </source>
</evidence>
<dbReference type="PANTHER" id="PTHR33630">
    <property type="entry name" value="CUTINASE RV1984C-RELATED-RELATED"/>
    <property type="match status" value="1"/>
</dbReference>
<evidence type="ECO:0000256" key="1">
    <source>
        <dbReference type="ARBA" id="ARBA00022801"/>
    </source>
</evidence>
<evidence type="ECO:0000256" key="3">
    <source>
        <dbReference type="SAM" id="SignalP"/>
    </source>
</evidence>
<comment type="caution">
    <text evidence="4">The sequence shown here is derived from an EMBL/GenBank/DDBJ whole genome shotgun (WGS) entry which is preliminary data.</text>
</comment>
<dbReference type="EMBL" id="CABFNS010000758">
    <property type="protein sequence ID" value="VUC26864.1"/>
    <property type="molecule type" value="Genomic_DNA"/>
</dbReference>
<dbReference type="Gene3D" id="3.40.50.1820">
    <property type="entry name" value="alpha/beta hydrolase"/>
    <property type="match status" value="1"/>
</dbReference>
<dbReference type="SUPFAM" id="SSF53474">
    <property type="entry name" value="alpha/beta-Hydrolases"/>
    <property type="match status" value="1"/>
</dbReference>
<sequence length="219" mass="23504">MLYRFVGSVLLLASLAICQECPPDPGTDPREPSFGTPVPIVPEDIPSGCSDYEILSARGTSEIGKFGYRIGDRLIGNVTETLNGARGYPVQYPASNASDSVVQGAADVLNRIETQATLCPGQTFSLVGYSQGAMVFHSAMADLPESLYSKIKSLVFFGDPQIEASLPEELQSKLLQNCARGDFACDRSGVFCPAGHITYSFPEWIEAAEDYIVAAFSSN</sequence>
<dbReference type="PANTHER" id="PTHR33630:SF9">
    <property type="entry name" value="CUTINASE 4"/>
    <property type="match status" value="1"/>
</dbReference>
<reference evidence="4 5" key="1">
    <citation type="submission" date="2019-06" db="EMBL/GenBank/DDBJ databases">
        <authorList>
            <person name="Broberg M."/>
        </authorList>
    </citation>
    <scope>NUCLEOTIDE SEQUENCE [LARGE SCALE GENOMIC DNA]</scope>
</reference>
<feature type="signal peptide" evidence="3">
    <location>
        <begin position="1"/>
        <end position="18"/>
    </location>
</feature>
<gene>
    <name evidence="4" type="ORF">CLO192961_LOCUS197991</name>
</gene>
<evidence type="ECO:0008006" key="6">
    <source>
        <dbReference type="Google" id="ProtNLM"/>
    </source>
</evidence>
<keyword evidence="3" id="KW-0732">Signal</keyword>
<evidence type="ECO:0000313" key="5">
    <source>
        <dbReference type="Proteomes" id="UP000766486"/>
    </source>
</evidence>
<evidence type="ECO:0000313" key="4">
    <source>
        <dbReference type="EMBL" id="VUC26864.1"/>
    </source>
</evidence>
<accession>A0ABY6U9Z7</accession>
<dbReference type="SMART" id="SM01110">
    <property type="entry name" value="Cutinase"/>
    <property type="match status" value="1"/>
</dbReference>
<dbReference type="InterPro" id="IPR029058">
    <property type="entry name" value="AB_hydrolase_fold"/>
</dbReference>
<feature type="chain" id="PRO_5046172602" description="Cutinase" evidence="3">
    <location>
        <begin position="19"/>
        <end position="219"/>
    </location>
</feature>
<dbReference type="Proteomes" id="UP000766486">
    <property type="component" value="Unassembled WGS sequence"/>
</dbReference>
<dbReference type="Pfam" id="PF01083">
    <property type="entry name" value="Cutinase"/>
    <property type="match status" value="1"/>
</dbReference>
<organism evidence="4 5">
    <name type="scientific">Bionectria ochroleuca</name>
    <name type="common">Gliocladium roseum</name>
    <dbReference type="NCBI Taxonomy" id="29856"/>
    <lineage>
        <taxon>Eukaryota</taxon>
        <taxon>Fungi</taxon>
        <taxon>Dikarya</taxon>
        <taxon>Ascomycota</taxon>
        <taxon>Pezizomycotina</taxon>
        <taxon>Sordariomycetes</taxon>
        <taxon>Hypocreomycetidae</taxon>
        <taxon>Hypocreales</taxon>
        <taxon>Bionectriaceae</taxon>
        <taxon>Clonostachys</taxon>
    </lineage>
</organism>
<protein>
    <recommendedName>
        <fullName evidence="6">Cutinase</fullName>
    </recommendedName>
</protein>